<protein>
    <submittedName>
        <fullName evidence="6">Putative PLP-dependent enzyme possibly involved in cell wall biogenesis</fullName>
    </submittedName>
</protein>
<reference evidence="7" key="1">
    <citation type="submission" date="2012-02" db="EMBL/GenBank/DDBJ databases">
        <title>The complete genome of Halobacteroides halobius DSM 5150.</title>
        <authorList>
            <person name="Lucas S."/>
            <person name="Copeland A."/>
            <person name="Lapidus A."/>
            <person name="Glavina del Rio T."/>
            <person name="Dalin E."/>
            <person name="Tice H."/>
            <person name="Bruce D."/>
            <person name="Goodwin L."/>
            <person name="Pitluck S."/>
            <person name="Peters L."/>
            <person name="Mikhailova N."/>
            <person name="Gu W."/>
            <person name="Kyrpides N."/>
            <person name="Mavromatis K."/>
            <person name="Ivanova N."/>
            <person name="Brettin T."/>
            <person name="Detter J.C."/>
            <person name="Han C."/>
            <person name="Larimer F."/>
            <person name="Land M."/>
            <person name="Hauser L."/>
            <person name="Markowitz V."/>
            <person name="Cheng J.-F."/>
            <person name="Hugenholtz P."/>
            <person name="Woyke T."/>
            <person name="Wu D."/>
            <person name="Tindall B."/>
            <person name="Pomrenke H."/>
            <person name="Brambilla E."/>
            <person name="Klenk H.-P."/>
            <person name="Eisen J.A."/>
        </authorList>
    </citation>
    <scope>NUCLEOTIDE SEQUENCE [LARGE SCALE GENOMIC DNA]</scope>
    <source>
        <strain evidence="7">ATCC 35273 / DSM 5150 / MD-1</strain>
    </source>
</reference>
<dbReference type="PANTHER" id="PTHR30244:SF9">
    <property type="entry name" value="PROTEIN RV3402C"/>
    <property type="match status" value="1"/>
</dbReference>
<dbReference type="Proteomes" id="UP000010880">
    <property type="component" value="Chromosome"/>
</dbReference>
<dbReference type="OrthoDB" id="9810913at2"/>
<keyword evidence="1 4" id="KW-0663">Pyridoxal phosphate</keyword>
<feature type="modified residue" description="N6-(pyridoxal phosphate)lysine" evidence="4">
    <location>
        <position position="191"/>
    </location>
</feature>
<dbReference type="Pfam" id="PF01041">
    <property type="entry name" value="DegT_DnrJ_EryC1"/>
    <property type="match status" value="1"/>
</dbReference>
<feature type="active site" description="Proton acceptor" evidence="3">
    <location>
        <position position="191"/>
    </location>
</feature>
<dbReference type="HOGENOM" id="CLU_033332_1_0_9"/>
<dbReference type="PATRIC" id="fig|748449.3.peg.2175"/>
<dbReference type="PIRSF" id="PIRSF000390">
    <property type="entry name" value="PLP_StrS"/>
    <property type="match status" value="1"/>
</dbReference>
<evidence type="ECO:0000313" key="6">
    <source>
        <dbReference type="EMBL" id="AGB42130.1"/>
    </source>
</evidence>
<organism evidence="6 7">
    <name type="scientific">Halobacteroides halobius (strain ATCC 35273 / DSM 5150 / MD-1)</name>
    <dbReference type="NCBI Taxonomy" id="748449"/>
    <lineage>
        <taxon>Bacteria</taxon>
        <taxon>Bacillati</taxon>
        <taxon>Bacillota</taxon>
        <taxon>Clostridia</taxon>
        <taxon>Halanaerobiales</taxon>
        <taxon>Halobacteroidaceae</taxon>
        <taxon>Halobacteroides</taxon>
    </lineage>
</organism>
<accession>L0KC50</accession>
<dbReference type="RefSeq" id="WP_015327844.1">
    <property type="nucleotide sequence ID" value="NC_019978.1"/>
</dbReference>
<evidence type="ECO:0000256" key="4">
    <source>
        <dbReference type="PIRSR" id="PIRSR000390-2"/>
    </source>
</evidence>
<dbReference type="STRING" id="748449.Halha_2256"/>
<evidence type="ECO:0000256" key="5">
    <source>
        <dbReference type="RuleBase" id="RU004508"/>
    </source>
</evidence>
<comment type="similarity">
    <text evidence="2 5">Belongs to the DegT/DnrJ/EryC1 family.</text>
</comment>
<dbReference type="CDD" id="cd00616">
    <property type="entry name" value="AHBA_syn"/>
    <property type="match status" value="1"/>
</dbReference>
<dbReference type="InterPro" id="IPR000653">
    <property type="entry name" value="DegT/StrS_aminotransferase"/>
</dbReference>
<dbReference type="GO" id="GO:0008483">
    <property type="term" value="F:transaminase activity"/>
    <property type="evidence" value="ECO:0007669"/>
    <property type="project" value="TreeGrafter"/>
</dbReference>
<keyword evidence="7" id="KW-1185">Reference proteome</keyword>
<evidence type="ECO:0000313" key="7">
    <source>
        <dbReference type="Proteomes" id="UP000010880"/>
    </source>
</evidence>
<dbReference type="EMBL" id="CP003359">
    <property type="protein sequence ID" value="AGB42130.1"/>
    <property type="molecule type" value="Genomic_DNA"/>
</dbReference>
<evidence type="ECO:0000256" key="3">
    <source>
        <dbReference type="PIRSR" id="PIRSR000390-1"/>
    </source>
</evidence>
<dbReference type="InterPro" id="IPR015422">
    <property type="entry name" value="PyrdxlP-dep_Trfase_small"/>
</dbReference>
<gene>
    <name evidence="6" type="ordered locus">Halha_2256</name>
</gene>
<dbReference type="AlphaFoldDB" id="L0KC50"/>
<dbReference type="Gene3D" id="3.40.640.10">
    <property type="entry name" value="Type I PLP-dependent aspartate aminotransferase-like (Major domain)"/>
    <property type="match status" value="1"/>
</dbReference>
<dbReference type="InterPro" id="IPR015421">
    <property type="entry name" value="PyrdxlP-dep_Trfase_major"/>
</dbReference>
<dbReference type="PANTHER" id="PTHR30244">
    <property type="entry name" value="TRANSAMINASE"/>
    <property type="match status" value="1"/>
</dbReference>
<evidence type="ECO:0000256" key="2">
    <source>
        <dbReference type="ARBA" id="ARBA00037999"/>
    </source>
</evidence>
<name>L0KC50_HALHC</name>
<proteinExistence type="inferred from homology"/>
<dbReference type="Gene3D" id="3.90.1150.10">
    <property type="entry name" value="Aspartate Aminotransferase, domain 1"/>
    <property type="match status" value="1"/>
</dbReference>
<dbReference type="GO" id="GO:0000271">
    <property type="term" value="P:polysaccharide biosynthetic process"/>
    <property type="evidence" value="ECO:0007669"/>
    <property type="project" value="TreeGrafter"/>
</dbReference>
<sequence>MKHNIKGFEEPVYITRPLLPNLDQVNKKIKKIWTSKWLTNNGKQHQCLENRLQDFLKVTNLSLFNNGTIALLIACRALELSGEVITTPFSFPATTHVLEWNNITPVFCDVDEQTMNINVDKIEDLITEKTTAILPVHVFGVPCDVERIQKIADDYNLKVIYDAAHAFGVEINNQGIGEFGDASMMSFHATKMYHTLEGGSLSCSDPELKEKFDLMKNFGIKNEEQIVMPGINGKMNEIQAAIGLIVLEHLEDERNKRKLLINTYKKCLRGVKGVYFTEEIKGVKSNYQYFVIRIDEKEFGRSRDYVYEKFKEFNVFTRKYFHPLISNYSFYSQLSSAKKSKLPVANNIVKKVLSMPLYGELNVDDINKICDILKSFKR</sequence>
<dbReference type="GO" id="GO:0030170">
    <property type="term" value="F:pyridoxal phosphate binding"/>
    <property type="evidence" value="ECO:0007669"/>
    <property type="project" value="TreeGrafter"/>
</dbReference>
<evidence type="ECO:0000256" key="1">
    <source>
        <dbReference type="ARBA" id="ARBA00022898"/>
    </source>
</evidence>
<dbReference type="KEGG" id="hhl:Halha_2256"/>
<dbReference type="eggNOG" id="COG0399">
    <property type="taxonomic scope" value="Bacteria"/>
</dbReference>
<dbReference type="InterPro" id="IPR015424">
    <property type="entry name" value="PyrdxlP-dep_Trfase"/>
</dbReference>
<dbReference type="SUPFAM" id="SSF53383">
    <property type="entry name" value="PLP-dependent transferases"/>
    <property type="match status" value="1"/>
</dbReference>